<protein>
    <submittedName>
        <fullName evidence="2">Uncharacterized protein</fullName>
    </submittedName>
</protein>
<dbReference type="Proteomes" id="UP001247805">
    <property type="component" value="Unassembled WGS sequence"/>
</dbReference>
<feature type="transmembrane region" description="Helical" evidence="1">
    <location>
        <begin position="13"/>
        <end position="38"/>
    </location>
</feature>
<keyword evidence="1" id="KW-1133">Transmembrane helix</keyword>
<organism evidence="2 3">
    <name type="scientific">Paraglaciecola aquimarina</name>
    <dbReference type="NCBI Taxonomy" id="1235557"/>
    <lineage>
        <taxon>Bacteria</taxon>
        <taxon>Pseudomonadati</taxon>
        <taxon>Pseudomonadota</taxon>
        <taxon>Gammaproteobacteria</taxon>
        <taxon>Alteromonadales</taxon>
        <taxon>Alteromonadaceae</taxon>
        <taxon>Paraglaciecola</taxon>
    </lineage>
</organism>
<dbReference type="RefSeq" id="WP_316026407.1">
    <property type="nucleotide sequence ID" value="NZ_JAWDIO010000002.1"/>
</dbReference>
<keyword evidence="1" id="KW-0812">Transmembrane</keyword>
<keyword evidence="1" id="KW-0472">Membrane</keyword>
<keyword evidence="3" id="KW-1185">Reference proteome</keyword>
<evidence type="ECO:0000313" key="2">
    <source>
        <dbReference type="EMBL" id="MDU0354834.1"/>
    </source>
</evidence>
<comment type="caution">
    <text evidence="2">The sequence shown here is derived from an EMBL/GenBank/DDBJ whole genome shotgun (WGS) entry which is preliminary data.</text>
</comment>
<proteinExistence type="predicted"/>
<accession>A0ABU3SXW5</accession>
<reference evidence="2 3" key="1">
    <citation type="submission" date="2023-10" db="EMBL/GenBank/DDBJ databases">
        <title>Glaciecola aquimarina strain GGW-M5 nov., isolated from a coastal seawater.</title>
        <authorList>
            <person name="Bayburt H."/>
            <person name="Kim J.M."/>
            <person name="Choi B.J."/>
            <person name="Jeon C.O."/>
        </authorList>
    </citation>
    <scope>NUCLEOTIDE SEQUENCE [LARGE SCALE GENOMIC DNA]</scope>
    <source>
        <strain evidence="2 3">KCTC 32108</strain>
    </source>
</reference>
<evidence type="ECO:0000256" key="1">
    <source>
        <dbReference type="SAM" id="Phobius"/>
    </source>
</evidence>
<gene>
    <name evidence="2" type="ORF">RS130_13710</name>
</gene>
<dbReference type="EMBL" id="JAWDIO010000002">
    <property type="protein sequence ID" value="MDU0354834.1"/>
    <property type="molecule type" value="Genomic_DNA"/>
</dbReference>
<name>A0ABU3SXW5_9ALTE</name>
<evidence type="ECO:0000313" key="3">
    <source>
        <dbReference type="Proteomes" id="UP001247805"/>
    </source>
</evidence>
<sequence length="40" mass="4876">MQEDENYQDPFNWYYFFAAVAVLVALPLMHPIIGWFVYYL</sequence>